<dbReference type="EnsemblFungi" id="MVLG_00313T0">
    <property type="protein sequence ID" value="MVLG_00313T0"/>
    <property type="gene ID" value="MVLG_00313"/>
</dbReference>
<keyword evidence="4" id="KW-1185">Reference proteome</keyword>
<reference evidence="2 4" key="3">
    <citation type="journal article" date="2015" name="BMC Genomics">
        <title>Sex and parasites: genomic and transcriptomic analysis of Microbotryum lychnidis-dioicae, the biotrophic and plant-castrating anther smut fungus.</title>
        <authorList>
            <person name="Perlin M.H."/>
            <person name="Amselem J."/>
            <person name="Fontanillas E."/>
            <person name="Toh S.S."/>
            <person name="Chen Z."/>
            <person name="Goldberg J."/>
            <person name="Duplessis S."/>
            <person name="Henrissat B."/>
            <person name="Young S."/>
            <person name="Zeng Q."/>
            <person name="Aguileta G."/>
            <person name="Petit E."/>
            <person name="Badouin H."/>
            <person name="Andrews J."/>
            <person name="Razeeq D."/>
            <person name="Gabaldon T."/>
            <person name="Quesneville H."/>
            <person name="Giraud T."/>
            <person name="Hood M.E."/>
            <person name="Schultz D.J."/>
            <person name="Cuomo C.A."/>
        </authorList>
    </citation>
    <scope>NUCLEOTIDE SEQUENCE [LARGE SCALE GENOMIC DNA]</scope>
    <source>
        <strain evidence="4">p1A1 Lamole</strain>
        <strain evidence="2">P1A1 Lamole</strain>
    </source>
</reference>
<dbReference type="OrthoDB" id="2537751at2759"/>
<evidence type="ECO:0000313" key="2">
    <source>
        <dbReference type="EMBL" id="KDE09408.1"/>
    </source>
</evidence>
<gene>
    <name evidence="2" type="ORF">MVLG_00313</name>
</gene>
<keyword evidence="1" id="KW-0472">Membrane</keyword>
<dbReference type="EMBL" id="AEIJ01000024">
    <property type="status" value="NOT_ANNOTATED_CDS"/>
    <property type="molecule type" value="Genomic_DNA"/>
</dbReference>
<organism evidence="2">
    <name type="scientific">Microbotryum lychnidis-dioicae (strain p1A1 Lamole / MvSl-1064)</name>
    <name type="common">Anther smut fungus</name>
    <dbReference type="NCBI Taxonomy" id="683840"/>
    <lineage>
        <taxon>Eukaryota</taxon>
        <taxon>Fungi</taxon>
        <taxon>Dikarya</taxon>
        <taxon>Basidiomycota</taxon>
        <taxon>Pucciniomycotina</taxon>
        <taxon>Microbotryomycetes</taxon>
        <taxon>Microbotryales</taxon>
        <taxon>Microbotryaceae</taxon>
        <taxon>Microbotryum</taxon>
    </lineage>
</organism>
<dbReference type="Proteomes" id="UP000017200">
    <property type="component" value="Unassembled WGS sequence"/>
</dbReference>
<accession>U5GYP9</accession>
<keyword evidence="1" id="KW-1133">Transmembrane helix</keyword>
<evidence type="ECO:0000256" key="1">
    <source>
        <dbReference type="SAM" id="Phobius"/>
    </source>
</evidence>
<protein>
    <submittedName>
        <fullName evidence="2 3">Uncharacterized protein</fullName>
    </submittedName>
</protein>
<dbReference type="InParanoid" id="U5GYP9"/>
<evidence type="ECO:0000313" key="3">
    <source>
        <dbReference type="EnsemblFungi" id="MVLG_00313T0"/>
    </source>
</evidence>
<reference evidence="4" key="1">
    <citation type="submission" date="2010-11" db="EMBL/GenBank/DDBJ databases">
        <title>The genome sequence of Microbotryum violaceum strain p1A1 Lamole.</title>
        <authorList>
            <person name="Cuomo C."/>
            <person name="Perlin M."/>
            <person name="Young S.K."/>
            <person name="Zeng Q."/>
            <person name="Gargeya S."/>
            <person name="Alvarado L."/>
            <person name="Berlin A."/>
            <person name="Chapman S.B."/>
            <person name="Chen Z."/>
            <person name="Freedman E."/>
            <person name="Gellesch M."/>
            <person name="Goldberg J."/>
            <person name="Griggs A."/>
            <person name="Gujja S."/>
            <person name="Heilman E."/>
            <person name="Heiman D."/>
            <person name="Howarth C."/>
            <person name="Mehta T."/>
            <person name="Neiman D."/>
            <person name="Pearson M."/>
            <person name="Roberts A."/>
            <person name="Saif S."/>
            <person name="Shea T."/>
            <person name="Shenoy N."/>
            <person name="Sisk P."/>
            <person name="Stolte C."/>
            <person name="Sykes S."/>
            <person name="White J."/>
            <person name="Yandava C."/>
            <person name="Haas B."/>
            <person name="Nusbaum C."/>
            <person name="Birren B."/>
        </authorList>
    </citation>
    <scope>NUCLEOTIDE SEQUENCE [LARGE SCALE GENOMIC DNA]</scope>
    <source>
        <strain evidence="4">p1A1 Lamole</strain>
    </source>
</reference>
<feature type="transmembrane region" description="Helical" evidence="1">
    <location>
        <begin position="199"/>
        <end position="220"/>
    </location>
</feature>
<dbReference type="HOGENOM" id="CLU_631925_0_0_1"/>
<evidence type="ECO:0000313" key="4">
    <source>
        <dbReference type="Proteomes" id="UP000017200"/>
    </source>
</evidence>
<proteinExistence type="predicted"/>
<dbReference type="EMBL" id="GL541644">
    <property type="protein sequence ID" value="KDE09408.1"/>
    <property type="molecule type" value="Genomic_DNA"/>
</dbReference>
<name>U5GYP9_USTV1</name>
<keyword evidence="1" id="KW-0812">Transmembrane</keyword>
<reference evidence="3" key="4">
    <citation type="submission" date="2015-06" db="UniProtKB">
        <authorList>
            <consortium name="EnsemblFungi"/>
        </authorList>
    </citation>
    <scope>IDENTIFICATION</scope>
</reference>
<reference evidence="2" key="2">
    <citation type="submission" date="2010-11" db="EMBL/GenBank/DDBJ databases">
        <authorList>
            <consortium name="The Broad Institute Genome Sequencing Platform"/>
            <person name="Earl A."/>
            <person name="Ward D."/>
            <person name="Feldgarden M."/>
            <person name="Gevers D."/>
            <person name="Butler R."/>
            <person name="Young S.K."/>
            <person name="Zeng Q."/>
            <person name="Gargeya S."/>
            <person name="Fitzgerald M."/>
            <person name="Haas B."/>
            <person name="Abouelleil A."/>
            <person name="Alvarado L."/>
            <person name="Arachchi H.M."/>
            <person name="Berlin A."/>
            <person name="Brown A."/>
            <person name="Chapman S.B."/>
            <person name="Chen Z."/>
            <person name="Dunbar C."/>
            <person name="Freedman E."/>
            <person name="Gearin G."/>
            <person name="Gellesch M."/>
            <person name="Goldberg J."/>
            <person name="Griggs A."/>
            <person name="Gujja S."/>
            <person name="Heilman E."/>
            <person name="Heiman D."/>
            <person name="Howarth C."/>
            <person name="Larson L."/>
            <person name="Lui A."/>
            <person name="MacDonald P.J.P."/>
            <person name="Mehta T."/>
            <person name="Montmayeur A."/>
            <person name="Murphy C."/>
            <person name="Neiman D."/>
            <person name="Pearson M."/>
            <person name="Priest M."/>
            <person name="Roberts A."/>
            <person name="Saif S."/>
            <person name="Shea T."/>
            <person name="Shenoy N."/>
            <person name="Sisk P."/>
            <person name="Stolte C."/>
            <person name="Sykes S."/>
            <person name="White J."/>
            <person name="Yandava C."/>
            <person name="Wortman J."/>
            <person name="Nusbaum C."/>
            <person name="Birren B."/>
        </authorList>
    </citation>
    <scope>NUCLEOTIDE SEQUENCE</scope>
    <source>
        <strain evidence="2">P1A1 Lamole</strain>
    </source>
</reference>
<feature type="transmembrane region" description="Helical" evidence="1">
    <location>
        <begin position="76"/>
        <end position="95"/>
    </location>
</feature>
<dbReference type="AlphaFoldDB" id="U5GYP9"/>
<sequence>MLGGQSPGDLRVILPHKSLPGVAPRLKVRYMTLHLLTHPHHPSPSSASRPFSHHCCGPFFRRWCSEPKIMTTTQGLLYQLLLLLVATTFAQPLLLRMTSTIARASPLPLARAQANMRPRQLQPTASSTLSIIVIPTQDSSSYTTSLPTGSGTWISATAATASATTTTSQARGPWRGESTLDQSEIRLARERARGGGSMVTTIISVLIGSLVLGLFFLRLWRVQRNYSLSFRSFFIPSSGLKIRYLNINIAPATPRAPTGPPPGYSRGFHAVFRSPRRGHDTNGVAIEEGGQRVGSRDEDDIWDGESLGEVREEKEGLPRYAVDVDLPGYSHGLAPGVVRANGLERQAYVGSSGSEASTADDLSRTEAIMSSREYEQTIRNAPQAPERVITREISQIRNDSWPRAAWNHASWVVPATSLRVREERPSSNRAGASS</sequence>